<sequence length="209" mass="23638">MMEWISNHSSFLQFMTSLATLAVWIFYAQLLLSSHLRQRRPKVVINQVMGLSTHGRCLVSNMSAEGVHIETVQVWLHDRDGVRRCTVSDLETDVNGNRPTSLSEGTLQGPLPSNAHIDAGEIGTLVERARRSEIENGRNTLCEDDESSYALEILVLYIYGSSAGIMGAKRTFIFDDNGLSRPALVETRQLRGHRDRKKMARIYRSYLDR</sequence>
<proteinExistence type="predicted"/>
<reference evidence="2 5" key="2">
    <citation type="submission" date="2019-07" db="EMBL/GenBank/DDBJ databases">
        <title>Whole genome shotgun sequence of Halomonas cupida NBRC 102219.</title>
        <authorList>
            <person name="Hosoyama A."/>
            <person name="Uohara A."/>
            <person name="Ohji S."/>
            <person name="Ichikawa N."/>
        </authorList>
    </citation>
    <scope>NUCLEOTIDE SEQUENCE [LARGE SCALE GENOMIC DNA]</scope>
    <source>
        <strain evidence="2 5">NBRC 102219</strain>
    </source>
</reference>
<gene>
    <name evidence="2" type="ORF">HCU01_09950</name>
    <name evidence="3" type="ORF">SAMN05660971_01413</name>
</gene>
<dbReference type="RefSeq" id="WP_073434324.1">
    <property type="nucleotide sequence ID" value="NZ_BJXU01000033.1"/>
</dbReference>
<dbReference type="Proteomes" id="UP000321726">
    <property type="component" value="Unassembled WGS sequence"/>
</dbReference>
<keyword evidence="5" id="KW-1185">Reference proteome</keyword>
<organism evidence="3 4">
    <name type="scientific">Halomonas cupida</name>
    <dbReference type="NCBI Taxonomy" id="44933"/>
    <lineage>
        <taxon>Bacteria</taxon>
        <taxon>Pseudomonadati</taxon>
        <taxon>Pseudomonadota</taxon>
        <taxon>Gammaproteobacteria</taxon>
        <taxon>Oceanospirillales</taxon>
        <taxon>Halomonadaceae</taxon>
        <taxon>Halomonas</taxon>
    </lineage>
</organism>
<name>A0A1M7DP05_9GAMM</name>
<dbReference type="EMBL" id="BJXU01000033">
    <property type="protein sequence ID" value="GEN23046.1"/>
    <property type="molecule type" value="Genomic_DNA"/>
</dbReference>
<evidence type="ECO:0000313" key="2">
    <source>
        <dbReference type="EMBL" id="GEN23046.1"/>
    </source>
</evidence>
<reference evidence="3 4" key="1">
    <citation type="submission" date="2016-11" db="EMBL/GenBank/DDBJ databases">
        <authorList>
            <person name="Jaros S."/>
            <person name="Januszkiewicz K."/>
            <person name="Wedrychowicz H."/>
        </authorList>
    </citation>
    <scope>NUCLEOTIDE SEQUENCE [LARGE SCALE GENOMIC DNA]</scope>
    <source>
        <strain evidence="3 4">DSM 4740</strain>
    </source>
</reference>
<accession>A0A1M7DP05</accession>
<dbReference type="Proteomes" id="UP000184123">
    <property type="component" value="Unassembled WGS sequence"/>
</dbReference>
<keyword evidence="1" id="KW-0472">Membrane</keyword>
<feature type="transmembrane region" description="Helical" evidence="1">
    <location>
        <begin position="12"/>
        <end position="32"/>
    </location>
</feature>
<protein>
    <submittedName>
        <fullName evidence="3">Uncharacterized protein</fullName>
    </submittedName>
</protein>
<keyword evidence="1" id="KW-0812">Transmembrane</keyword>
<keyword evidence="1" id="KW-1133">Transmembrane helix</keyword>
<evidence type="ECO:0000256" key="1">
    <source>
        <dbReference type="SAM" id="Phobius"/>
    </source>
</evidence>
<dbReference type="STRING" id="44933.SAMN05660971_01413"/>
<evidence type="ECO:0000313" key="4">
    <source>
        <dbReference type="Proteomes" id="UP000184123"/>
    </source>
</evidence>
<evidence type="ECO:0000313" key="5">
    <source>
        <dbReference type="Proteomes" id="UP000321726"/>
    </source>
</evidence>
<dbReference type="AlphaFoldDB" id="A0A1M7DP05"/>
<evidence type="ECO:0000313" key="3">
    <source>
        <dbReference type="EMBL" id="SHL81113.1"/>
    </source>
</evidence>
<dbReference type="EMBL" id="FRCA01000003">
    <property type="protein sequence ID" value="SHL81113.1"/>
    <property type="molecule type" value="Genomic_DNA"/>
</dbReference>